<name>A0A2B7X307_9EURO</name>
<dbReference type="PANTHER" id="PTHR45841">
    <property type="entry name" value="MRNA TURNOVER PROTEIN 4 MRTO4"/>
    <property type="match status" value="1"/>
</dbReference>
<dbReference type="InterPro" id="IPR001790">
    <property type="entry name" value="Ribosomal_uL10"/>
</dbReference>
<dbReference type="AlphaFoldDB" id="A0A2B7X307"/>
<dbReference type="GO" id="GO:0000956">
    <property type="term" value="P:nuclear-transcribed mRNA catabolic process"/>
    <property type="evidence" value="ECO:0007669"/>
    <property type="project" value="TreeGrafter"/>
</dbReference>
<evidence type="ECO:0000313" key="10">
    <source>
        <dbReference type="Proteomes" id="UP000223968"/>
    </source>
</evidence>
<comment type="similarity">
    <text evidence="2 6">Belongs to the universal ribosomal protein uL10 family.</text>
</comment>
<dbReference type="InterPro" id="IPR033867">
    <property type="entry name" value="Mrt4"/>
</dbReference>
<reference evidence="9 10" key="1">
    <citation type="submission" date="2017-10" db="EMBL/GenBank/DDBJ databases">
        <title>Comparative genomics in systemic dimorphic fungi from Ajellomycetaceae.</title>
        <authorList>
            <person name="Munoz J.F."/>
            <person name="Mcewen J.G."/>
            <person name="Clay O.K."/>
            <person name="Cuomo C.A."/>
        </authorList>
    </citation>
    <scope>NUCLEOTIDE SEQUENCE [LARGE SCALE GENOMIC DNA]</scope>
    <source>
        <strain evidence="9 10">UAMH5409</strain>
    </source>
</reference>
<evidence type="ECO:0000259" key="8">
    <source>
        <dbReference type="Pfam" id="PF17777"/>
    </source>
</evidence>
<accession>A0A2B7X307</accession>
<comment type="caution">
    <text evidence="9">The sequence shown here is derived from an EMBL/GenBank/DDBJ whole genome shotgun (WGS) entry which is preliminary data.</text>
</comment>
<keyword evidence="6" id="KW-0690">Ribosome biogenesis</keyword>
<comment type="function">
    <text evidence="1 6">Component of the ribosome assembly machinery. Nuclear paralog of the ribosomal protein P0, it binds pre-60S subunits at an early stage of assembly in the nucleolus, and is replaced by P0 in cytoplasmic pre-60S subunits and mature 80S ribosomes.</text>
</comment>
<keyword evidence="5 6" id="KW-0539">Nucleus</keyword>
<dbReference type="Pfam" id="PF17777">
    <property type="entry name" value="RL10P_insert"/>
    <property type="match status" value="1"/>
</dbReference>
<dbReference type="InterPro" id="IPR040637">
    <property type="entry name" value="Ribosomal_uL10-like_insert"/>
</dbReference>
<comment type="subcellular location">
    <subcellularLocation>
        <location evidence="6">Cytoplasm</location>
    </subcellularLocation>
    <subcellularLocation>
        <location evidence="6">Nucleus</location>
        <location evidence="6">Nucleolus</location>
    </subcellularLocation>
</comment>
<dbReference type="EMBL" id="PDNB01000150">
    <property type="protein sequence ID" value="PGH03240.1"/>
    <property type="molecule type" value="Genomic_DNA"/>
</dbReference>
<dbReference type="InterPro" id="IPR043141">
    <property type="entry name" value="Ribosomal_uL10-like_sf"/>
</dbReference>
<dbReference type="GO" id="GO:0006364">
    <property type="term" value="P:rRNA processing"/>
    <property type="evidence" value="ECO:0007669"/>
    <property type="project" value="TreeGrafter"/>
</dbReference>
<dbReference type="Proteomes" id="UP000223968">
    <property type="component" value="Unassembled WGS sequence"/>
</dbReference>
<sequence>MPLSKRARLVHESRTAKKSHKEQTRKLYANVQTAVSQYDRLFVFSVDNMRNTYLKDVRTEFSDSRLFFGKTKVMAVALGTTPETSCAPNLHQLSPYLTGAVGLLFTSRDPQSVLSYFSTFHPTDFARAGNTTPRSFTIPPGIVYSTAGEIATENDEPISHTIEPTLRKLGVPTRLVKGKVVLEMEGEGYTVCREGDVLDSRQTTLLKIFGVQVAEFRVAMKAQWDRKDGKVTVLEQEEEGMEVE</sequence>
<dbReference type="PANTHER" id="PTHR45841:SF1">
    <property type="entry name" value="MRNA TURNOVER PROTEIN 4 HOMOLOG"/>
    <property type="match status" value="1"/>
</dbReference>
<evidence type="ECO:0000256" key="1">
    <source>
        <dbReference type="ARBA" id="ARBA00004046"/>
    </source>
</evidence>
<organism evidence="9 10">
    <name type="scientific">Helicocarpus griseus UAMH5409</name>
    <dbReference type="NCBI Taxonomy" id="1447875"/>
    <lineage>
        <taxon>Eukaryota</taxon>
        <taxon>Fungi</taxon>
        <taxon>Dikarya</taxon>
        <taxon>Ascomycota</taxon>
        <taxon>Pezizomycotina</taxon>
        <taxon>Eurotiomycetes</taxon>
        <taxon>Eurotiomycetidae</taxon>
        <taxon>Onygenales</taxon>
        <taxon>Ajellomycetaceae</taxon>
        <taxon>Helicocarpus</taxon>
    </lineage>
</organism>
<keyword evidence="4 6" id="KW-0963">Cytoplasm</keyword>
<dbReference type="OrthoDB" id="10262308at2759"/>
<dbReference type="CDD" id="cd05796">
    <property type="entry name" value="Ribosomal_P0_like"/>
    <property type="match status" value="1"/>
</dbReference>
<evidence type="ECO:0000256" key="3">
    <source>
        <dbReference type="ARBA" id="ARBA00011117"/>
    </source>
</evidence>
<dbReference type="GO" id="GO:0005730">
    <property type="term" value="C:nucleolus"/>
    <property type="evidence" value="ECO:0007669"/>
    <property type="project" value="UniProtKB-SubCell"/>
</dbReference>
<dbReference type="Pfam" id="PF00466">
    <property type="entry name" value="Ribosomal_L10"/>
    <property type="match status" value="1"/>
</dbReference>
<evidence type="ECO:0000256" key="7">
    <source>
        <dbReference type="SAM" id="MobiDB-lite"/>
    </source>
</evidence>
<dbReference type="FunFam" id="3.30.70.1730:FF:000005">
    <property type="entry name" value="Ribosome assembly factor mrt4"/>
    <property type="match status" value="1"/>
</dbReference>
<dbReference type="STRING" id="1447875.A0A2B7X307"/>
<dbReference type="GO" id="GO:0003723">
    <property type="term" value="F:RNA binding"/>
    <property type="evidence" value="ECO:0007669"/>
    <property type="project" value="TreeGrafter"/>
</dbReference>
<comment type="subunit">
    <text evidence="3 6">Associates with the pre-60S ribosomal particle.</text>
</comment>
<dbReference type="GO" id="GO:0030687">
    <property type="term" value="C:preribosome, large subunit precursor"/>
    <property type="evidence" value="ECO:0007669"/>
    <property type="project" value="TreeGrafter"/>
</dbReference>
<evidence type="ECO:0000256" key="2">
    <source>
        <dbReference type="ARBA" id="ARBA00008889"/>
    </source>
</evidence>
<evidence type="ECO:0000256" key="6">
    <source>
        <dbReference type="RuleBase" id="RU364039"/>
    </source>
</evidence>
<dbReference type="FunFam" id="3.90.105.20:FF:000003">
    <property type="entry name" value="Ribosome assembly factor mrt4"/>
    <property type="match status" value="1"/>
</dbReference>
<proteinExistence type="inferred from homology"/>
<dbReference type="Gene3D" id="3.90.105.20">
    <property type="match status" value="1"/>
</dbReference>
<dbReference type="InterPro" id="IPR051742">
    <property type="entry name" value="Ribosome_Assembly_uL10"/>
</dbReference>
<evidence type="ECO:0000256" key="5">
    <source>
        <dbReference type="ARBA" id="ARBA00023242"/>
    </source>
</evidence>
<protein>
    <recommendedName>
        <fullName evidence="6">Ribosome assembly factor mrt4</fullName>
    </recommendedName>
</protein>
<feature type="domain" description="Large ribosomal subunit protein uL10-like insertion" evidence="8">
    <location>
        <begin position="126"/>
        <end position="211"/>
    </location>
</feature>
<keyword evidence="10" id="KW-1185">Reference proteome</keyword>
<feature type="compositionally biased region" description="Basic and acidic residues" evidence="7">
    <location>
        <begin position="9"/>
        <end position="23"/>
    </location>
</feature>
<dbReference type="GO" id="GO:0005737">
    <property type="term" value="C:cytoplasm"/>
    <property type="evidence" value="ECO:0007669"/>
    <property type="project" value="UniProtKB-SubCell"/>
</dbReference>
<dbReference type="SUPFAM" id="SSF160369">
    <property type="entry name" value="Ribosomal protein L10-like"/>
    <property type="match status" value="1"/>
</dbReference>
<dbReference type="InterPro" id="IPR043164">
    <property type="entry name" value="Ribosomal_uL10-like_insert_sf"/>
</dbReference>
<dbReference type="GO" id="GO:0000027">
    <property type="term" value="P:ribosomal large subunit assembly"/>
    <property type="evidence" value="ECO:0007669"/>
    <property type="project" value="InterPro"/>
</dbReference>
<evidence type="ECO:0000313" key="9">
    <source>
        <dbReference type="EMBL" id="PGH03240.1"/>
    </source>
</evidence>
<evidence type="ECO:0000256" key="4">
    <source>
        <dbReference type="ARBA" id="ARBA00022490"/>
    </source>
</evidence>
<gene>
    <name evidence="9" type="ORF">AJ79_07435</name>
</gene>
<feature type="region of interest" description="Disordered" evidence="7">
    <location>
        <begin position="1"/>
        <end position="23"/>
    </location>
</feature>
<dbReference type="Gene3D" id="3.30.70.1730">
    <property type="match status" value="1"/>
</dbReference>